<proteinExistence type="predicted"/>
<dbReference type="SUPFAM" id="SSF51261">
    <property type="entry name" value="Duplicated hybrid motif"/>
    <property type="match status" value="1"/>
</dbReference>
<evidence type="ECO:0000256" key="1">
    <source>
        <dbReference type="ARBA" id="ARBA00022729"/>
    </source>
</evidence>
<comment type="caution">
    <text evidence="3">The sequence shown here is derived from an EMBL/GenBank/DDBJ whole genome shotgun (WGS) entry which is preliminary data.</text>
</comment>
<dbReference type="Gene3D" id="2.70.70.10">
    <property type="entry name" value="Glucose Permease (Domain IIA)"/>
    <property type="match status" value="1"/>
</dbReference>
<reference evidence="3 4" key="1">
    <citation type="submission" date="2021-03" db="EMBL/GenBank/DDBJ databases">
        <title>Fibrella sp. HMF5036 genome sequencing and assembly.</title>
        <authorList>
            <person name="Kang H."/>
            <person name="Kim H."/>
            <person name="Bae S."/>
            <person name="Joh K."/>
        </authorList>
    </citation>
    <scope>NUCLEOTIDE SEQUENCE [LARGE SCALE GENOMIC DNA]</scope>
    <source>
        <strain evidence="3 4">HMF5036</strain>
    </source>
</reference>
<dbReference type="GO" id="GO:0004222">
    <property type="term" value="F:metalloendopeptidase activity"/>
    <property type="evidence" value="ECO:0007669"/>
    <property type="project" value="TreeGrafter"/>
</dbReference>
<dbReference type="InterPro" id="IPR016047">
    <property type="entry name" value="M23ase_b-sheet_dom"/>
</dbReference>
<sequence length="187" mass="20747">MQAVSSDEAVRLFDTLFWLSPELAQSIPCLPPLGDWSGNRISSGFGWRSHPTLRTIRHHDGIDIAGPHQYVRAAANGVVVAIGKSASLGQYIRVNHLNSYTTLYGHLAMTLVRAGQRVHIGETLGITGRTGRATGVHLHYSVLKQDVPVDPARYLTLAIEFVNTYQRHLNRITNYQPTNTALPVWQK</sequence>
<name>A0A939G6F4_9BACT</name>
<evidence type="ECO:0000313" key="3">
    <source>
        <dbReference type="EMBL" id="MBO0931895.1"/>
    </source>
</evidence>
<dbReference type="InterPro" id="IPR050570">
    <property type="entry name" value="Cell_wall_metabolism_enzyme"/>
</dbReference>
<protein>
    <submittedName>
        <fullName evidence="3">M23 family metallopeptidase</fullName>
    </submittedName>
</protein>
<accession>A0A939G6F4</accession>
<dbReference type="Proteomes" id="UP000664795">
    <property type="component" value="Unassembled WGS sequence"/>
</dbReference>
<dbReference type="InterPro" id="IPR011055">
    <property type="entry name" value="Dup_hybrid_motif"/>
</dbReference>
<evidence type="ECO:0000313" key="4">
    <source>
        <dbReference type="Proteomes" id="UP000664795"/>
    </source>
</evidence>
<dbReference type="Pfam" id="PF01551">
    <property type="entry name" value="Peptidase_M23"/>
    <property type="match status" value="1"/>
</dbReference>
<dbReference type="PANTHER" id="PTHR21666">
    <property type="entry name" value="PEPTIDASE-RELATED"/>
    <property type="match status" value="1"/>
</dbReference>
<dbReference type="AlphaFoldDB" id="A0A939G6F4"/>
<evidence type="ECO:0000259" key="2">
    <source>
        <dbReference type="Pfam" id="PF01551"/>
    </source>
</evidence>
<dbReference type="EMBL" id="JAFMYU010000009">
    <property type="protein sequence ID" value="MBO0931895.1"/>
    <property type="molecule type" value="Genomic_DNA"/>
</dbReference>
<dbReference type="PANTHER" id="PTHR21666:SF289">
    <property type="entry name" value="L-ALA--D-GLU ENDOPEPTIDASE"/>
    <property type="match status" value="1"/>
</dbReference>
<organism evidence="3 4">
    <name type="scientific">Fibrella aquatilis</name>
    <dbReference type="NCBI Taxonomy" id="2817059"/>
    <lineage>
        <taxon>Bacteria</taxon>
        <taxon>Pseudomonadati</taxon>
        <taxon>Bacteroidota</taxon>
        <taxon>Cytophagia</taxon>
        <taxon>Cytophagales</taxon>
        <taxon>Spirosomataceae</taxon>
        <taxon>Fibrella</taxon>
    </lineage>
</organism>
<keyword evidence="1" id="KW-0732">Signal</keyword>
<feature type="domain" description="M23ase beta-sheet core" evidence="2">
    <location>
        <begin position="58"/>
        <end position="151"/>
    </location>
</feature>
<dbReference type="CDD" id="cd12797">
    <property type="entry name" value="M23_peptidase"/>
    <property type="match status" value="1"/>
</dbReference>
<keyword evidence="4" id="KW-1185">Reference proteome</keyword>
<gene>
    <name evidence="3" type="ORF">J2I48_12875</name>
</gene>